<evidence type="ECO:0000256" key="9">
    <source>
        <dbReference type="RuleBase" id="RU364090"/>
    </source>
</evidence>
<accession>A0A8J6YLY7</accession>
<evidence type="ECO:0000256" key="8">
    <source>
        <dbReference type="ARBA" id="ARBA00023143"/>
    </source>
</evidence>
<dbReference type="InterPro" id="IPR006305">
    <property type="entry name" value="FliQ"/>
</dbReference>
<comment type="subcellular location">
    <subcellularLocation>
        <location evidence="1 9">Cell membrane</location>
        <topology evidence="1">Multi-pass membrane protein</topology>
    </subcellularLocation>
    <subcellularLocation>
        <location evidence="9">Bacterial flagellum basal body</location>
    </subcellularLocation>
</comment>
<dbReference type="NCBIfam" id="TIGR01402">
    <property type="entry name" value="fliQ"/>
    <property type="match status" value="1"/>
</dbReference>
<keyword evidence="5 9" id="KW-0812">Transmembrane</keyword>
<keyword evidence="10" id="KW-0282">Flagellum</keyword>
<evidence type="ECO:0000256" key="7">
    <source>
        <dbReference type="ARBA" id="ARBA00023136"/>
    </source>
</evidence>
<dbReference type="GO" id="GO:0005886">
    <property type="term" value="C:plasma membrane"/>
    <property type="evidence" value="ECO:0007669"/>
    <property type="project" value="UniProtKB-SubCell"/>
</dbReference>
<keyword evidence="8 9" id="KW-0975">Bacterial flagellum</keyword>
<dbReference type="Pfam" id="PF01313">
    <property type="entry name" value="Bac_export_3"/>
    <property type="match status" value="1"/>
</dbReference>
<comment type="caution">
    <text evidence="10">The sequence shown here is derived from an EMBL/GenBank/DDBJ whole genome shotgun (WGS) entry which is preliminary data.</text>
</comment>
<dbReference type="PANTHER" id="PTHR34040:SF2">
    <property type="entry name" value="FLAGELLAR BIOSYNTHETIC PROTEIN FLIQ"/>
    <property type="match status" value="1"/>
</dbReference>
<organism evidence="10 11">
    <name type="scientific">Phaeovibrio sulfidiphilus</name>
    <dbReference type="NCBI Taxonomy" id="1220600"/>
    <lineage>
        <taxon>Bacteria</taxon>
        <taxon>Pseudomonadati</taxon>
        <taxon>Pseudomonadota</taxon>
        <taxon>Alphaproteobacteria</taxon>
        <taxon>Rhodospirillales</taxon>
        <taxon>Rhodospirillaceae</taxon>
        <taxon>Phaeovibrio</taxon>
    </lineage>
</organism>
<evidence type="ECO:0000256" key="2">
    <source>
        <dbReference type="ARBA" id="ARBA00006156"/>
    </source>
</evidence>
<keyword evidence="6 9" id="KW-1133">Transmembrane helix</keyword>
<proteinExistence type="inferred from homology"/>
<dbReference type="Proteomes" id="UP000631034">
    <property type="component" value="Unassembled WGS sequence"/>
</dbReference>
<evidence type="ECO:0000256" key="3">
    <source>
        <dbReference type="ARBA" id="ARBA00021718"/>
    </source>
</evidence>
<gene>
    <name evidence="9 10" type="primary">fliQ</name>
    <name evidence="10" type="ORF">IHV25_05240</name>
</gene>
<keyword evidence="4 9" id="KW-1003">Cell membrane</keyword>
<dbReference type="GO" id="GO:0044780">
    <property type="term" value="P:bacterial-type flagellum assembly"/>
    <property type="evidence" value="ECO:0007669"/>
    <property type="project" value="InterPro"/>
</dbReference>
<evidence type="ECO:0000256" key="5">
    <source>
        <dbReference type="ARBA" id="ARBA00022692"/>
    </source>
</evidence>
<feature type="transmembrane region" description="Helical" evidence="9">
    <location>
        <begin position="50"/>
        <end position="71"/>
    </location>
</feature>
<evidence type="ECO:0000256" key="4">
    <source>
        <dbReference type="ARBA" id="ARBA00022475"/>
    </source>
</evidence>
<reference evidence="10" key="1">
    <citation type="submission" date="2020-10" db="EMBL/GenBank/DDBJ databases">
        <title>Genome sequence of the unusual species of purple photosynthetic bacteria, Phaeovibrio sulfidiphilus DSM 23193, type strain.</title>
        <authorList>
            <person name="Kyndt J.A."/>
            <person name="Meyer T.E."/>
        </authorList>
    </citation>
    <scope>NUCLEOTIDE SEQUENCE</scope>
    <source>
        <strain evidence="10">DSM 23193</strain>
    </source>
</reference>
<dbReference type="PRINTS" id="PR00952">
    <property type="entry name" value="TYPE3IMQPROT"/>
</dbReference>
<keyword evidence="7 9" id="KW-0472">Membrane</keyword>
<protein>
    <recommendedName>
        <fullName evidence="3 9">Flagellar biosynthetic protein FliQ</fullName>
    </recommendedName>
</protein>
<dbReference type="GO" id="GO:0009306">
    <property type="term" value="P:protein secretion"/>
    <property type="evidence" value="ECO:0007669"/>
    <property type="project" value="InterPro"/>
</dbReference>
<dbReference type="PANTHER" id="PTHR34040">
    <property type="entry name" value="FLAGELLAR BIOSYNTHETIC PROTEIN FLIQ"/>
    <property type="match status" value="1"/>
</dbReference>
<name>A0A8J6YLY7_9PROT</name>
<sequence>MTEGVVLDIAREGIWMMLLLSLPPLLVGMGIGLVLAIFQTLTQIQEMTLVFVPKILLVFLTIMFTLPWMVIQLTDFARRLMDIATRLPGGG</sequence>
<dbReference type="GO" id="GO:0009425">
    <property type="term" value="C:bacterial-type flagellum basal body"/>
    <property type="evidence" value="ECO:0007669"/>
    <property type="project" value="UniProtKB-SubCell"/>
</dbReference>
<evidence type="ECO:0000313" key="10">
    <source>
        <dbReference type="EMBL" id="MBE1237048.1"/>
    </source>
</evidence>
<keyword evidence="11" id="KW-1185">Reference proteome</keyword>
<comment type="similarity">
    <text evidence="2 9">Belongs to the FliQ/MopD/SpaQ family.</text>
</comment>
<keyword evidence="10" id="KW-0966">Cell projection</keyword>
<evidence type="ECO:0000256" key="6">
    <source>
        <dbReference type="ARBA" id="ARBA00022989"/>
    </source>
</evidence>
<evidence type="ECO:0000256" key="1">
    <source>
        <dbReference type="ARBA" id="ARBA00004651"/>
    </source>
</evidence>
<comment type="function">
    <text evidence="9">Role in flagellar biosynthesis.</text>
</comment>
<evidence type="ECO:0000313" key="11">
    <source>
        <dbReference type="Proteomes" id="UP000631034"/>
    </source>
</evidence>
<dbReference type="InterPro" id="IPR002191">
    <property type="entry name" value="Bac_export_3"/>
</dbReference>
<keyword evidence="10" id="KW-0969">Cilium</keyword>
<feature type="transmembrane region" description="Helical" evidence="9">
    <location>
        <begin position="14"/>
        <end position="38"/>
    </location>
</feature>
<dbReference type="RefSeq" id="WP_192534058.1">
    <property type="nucleotide sequence ID" value="NZ_JACZHT010000003.1"/>
</dbReference>
<dbReference type="EMBL" id="JACZHT010000003">
    <property type="protein sequence ID" value="MBE1237048.1"/>
    <property type="molecule type" value="Genomic_DNA"/>
</dbReference>
<dbReference type="AlphaFoldDB" id="A0A8J6YLY7"/>
<dbReference type="PIRSF" id="PIRSF004669">
    <property type="entry name" value="FliQ"/>
    <property type="match status" value="1"/>
</dbReference>